<keyword evidence="2" id="KW-0274">FAD</keyword>
<dbReference type="InterPro" id="IPR051104">
    <property type="entry name" value="FAD_monoxygenase"/>
</dbReference>
<reference evidence="5" key="1">
    <citation type="submission" date="2020-11" db="EMBL/GenBank/DDBJ databases">
        <authorList>
            <consortium name="DOE Joint Genome Institute"/>
            <person name="Ahrendt S."/>
            <person name="Riley R."/>
            <person name="Andreopoulos W."/>
            <person name="Labutti K."/>
            <person name="Pangilinan J."/>
            <person name="Ruiz-Duenas F.J."/>
            <person name="Barrasa J.M."/>
            <person name="Sanchez-Garcia M."/>
            <person name="Camarero S."/>
            <person name="Miyauchi S."/>
            <person name="Serrano A."/>
            <person name="Linde D."/>
            <person name="Babiker R."/>
            <person name="Drula E."/>
            <person name="Ayuso-Fernandez I."/>
            <person name="Pacheco R."/>
            <person name="Padilla G."/>
            <person name="Ferreira P."/>
            <person name="Barriuso J."/>
            <person name="Kellner H."/>
            <person name="Castanera R."/>
            <person name="Alfaro M."/>
            <person name="Ramirez L."/>
            <person name="Pisabarro A.G."/>
            <person name="Kuo A."/>
            <person name="Tritt A."/>
            <person name="Lipzen A."/>
            <person name="He G."/>
            <person name="Yan M."/>
            <person name="Ng V."/>
            <person name="Cullen D."/>
            <person name="Martin F."/>
            <person name="Rosso M.-N."/>
            <person name="Henrissat B."/>
            <person name="Hibbett D."/>
            <person name="Martinez A.T."/>
            <person name="Grigoriev I.V."/>
        </authorList>
    </citation>
    <scope>NUCLEOTIDE SEQUENCE</scope>
    <source>
        <strain evidence="5">CIRM-BRFM 674</strain>
    </source>
</reference>
<dbReference type="Pfam" id="PF01494">
    <property type="entry name" value="FAD_binding_3"/>
    <property type="match status" value="1"/>
</dbReference>
<dbReference type="PANTHER" id="PTHR46720">
    <property type="entry name" value="HYDROXYLASE, PUTATIVE (AFU_ORTHOLOGUE AFUA_3G01460)-RELATED"/>
    <property type="match status" value="1"/>
</dbReference>
<organism evidence="5 6">
    <name type="scientific">Pholiota conissans</name>
    <dbReference type="NCBI Taxonomy" id="109636"/>
    <lineage>
        <taxon>Eukaryota</taxon>
        <taxon>Fungi</taxon>
        <taxon>Dikarya</taxon>
        <taxon>Basidiomycota</taxon>
        <taxon>Agaricomycotina</taxon>
        <taxon>Agaricomycetes</taxon>
        <taxon>Agaricomycetidae</taxon>
        <taxon>Agaricales</taxon>
        <taxon>Agaricineae</taxon>
        <taxon>Strophariaceae</taxon>
        <taxon>Pholiota</taxon>
    </lineage>
</organism>
<dbReference type="InterPro" id="IPR036188">
    <property type="entry name" value="FAD/NAD-bd_sf"/>
</dbReference>
<dbReference type="GO" id="GO:0071949">
    <property type="term" value="F:FAD binding"/>
    <property type="evidence" value="ECO:0007669"/>
    <property type="project" value="InterPro"/>
</dbReference>
<dbReference type="PANTHER" id="PTHR46720:SF3">
    <property type="entry name" value="FAD-BINDING DOMAIN-CONTAINING PROTEIN-RELATED"/>
    <property type="match status" value="1"/>
</dbReference>
<sequence>MSAPPKLCLAIVGGGIGGLALAVAISRLKIEETVCVDIYEAAAKLTQVGAGITLWPRGWEILKDLGLEDDLAAYVNPGQELPSRKKRGLAFCLRKSDSADNVMISDMSFPGGSVAIHRADVQQVLLNHISPRVCIHLNKRLVSHFESANGVQLTFKDGTTASCDLLVGADGVNSVVRKGLLAKAYNLSEAKAAEEARPLWTGTIVYRSLISSDVIKHQIPEHPCLKKPMVYCGKNKHIVSYPVSQGKLINIVAFVSWPEKEGTFLEGPAVINPTSDVVSSFFTNWSAEVKCITDNMVQPSRWAIETVKPLDKYAVGRVAVLGDAAHAMPTHLGNGAGQAIEDGYILAHILTKASQSGPLNTEKVASLYTTIRQPFGNFAAKASMIQGHHYEFSTPDFNDVGDGDSVSRERLLAVEKRITDGWEWTWNSSIRGDLQRALEVA</sequence>
<evidence type="ECO:0000313" key="6">
    <source>
        <dbReference type="Proteomes" id="UP000807469"/>
    </source>
</evidence>
<dbReference type="GO" id="GO:0016491">
    <property type="term" value="F:oxidoreductase activity"/>
    <property type="evidence" value="ECO:0007669"/>
    <property type="project" value="UniProtKB-KW"/>
</dbReference>
<accession>A0A9P6D5H4</accession>
<dbReference type="PRINTS" id="PR00420">
    <property type="entry name" value="RNGMNOXGNASE"/>
</dbReference>
<comment type="caution">
    <text evidence="5">The sequence shown here is derived from an EMBL/GenBank/DDBJ whole genome shotgun (WGS) entry which is preliminary data.</text>
</comment>
<dbReference type="Gene3D" id="3.50.50.60">
    <property type="entry name" value="FAD/NAD(P)-binding domain"/>
    <property type="match status" value="1"/>
</dbReference>
<protein>
    <submittedName>
        <fullName evidence="5">FAD/NAD(P)-binding domain-containing protein</fullName>
    </submittedName>
</protein>
<gene>
    <name evidence="5" type="ORF">BDN70DRAFT_873490</name>
</gene>
<evidence type="ECO:0000256" key="2">
    <source>
        <dbReference type="ARBA" id="ARBA00022827"/>
    </source>
</evidence>
<keyword evidence="3" id="KW-0560">Oxidoreductase</keyword>
<dbReference type="EMBL" id="MU155151">
    <property type="protein sequence ID" value="KAF9483653.1"/>
    <property type="molecule type" value="Genomic_DNA"/>
</dbReference>
<name>A0A9P6D5H4_9AGAR</name>
<dbReference type="SUPFAM" id="SSF54373">
    <property type="entry name" value="FAD-linked reductases, C-terminal domain"/>
    <property type="match status" value="1"/>
</dbReference>
<dbReference type="SUPFAM" id="SSF51905">
    <property type="entry name" value="FAD/NAD(P)-binding domain"/>
    <property type="match status" value="1"/>
</dbReference>
<dbReference type="AlphaFoldDB" id="A0A9P6D5H4"/>
<feature type="domain" description="FAD-binding" evidence="4">
    <location>
        <begin position="10"/>
        <end position="355"/>
    </location>
</feature>
<keyword evidence="1" id="KW-0285">Flavoprotein</keyword>
<evidence type="ECO:0000256" key="1">
    <source>
        <dbReference type="ARBA" id="ARBA00022630"/>
    </source>
</evidence>
<dbReference type="GO" id="GO:0044550">
    <property type="term" value="P:secondary metabolite biosynthetic process"/>
    <property type="evidence" value="ECO:0007669"/>
    <property type="project" value="TreeGrafter"/>
</dbReference>
<evidence type="ECO:0000256" key="3">
    <source>
        <dbReference type="ARBA" id="ARBA00023002"/>
    </source>
</evidence>
<evidence type="ECO:0000259" key="4">
    <source>
        <dbReference type="Pfam" id="PF01494"/>
    </source>
</evidence>
<dbReference type="Proteomes" id="UP000807469">
    <property type="component" value="Unassembled WGS sequence"/>
</dbReference>
<keyword evidence="6" id="KW-1185">Reference proteome</keyword>
<evidence type="ECO:0000313" key="5">
    <source>
        <dbReference type="EMBL" id="KAF9483653.1"/>
    </source>
</evidence>
<proteinExistence type="predicted"/>
<dbReference type="OrthoDB" id="417877at2759"/>
<dbReference type="InterPro" id="IPR002938">
    <property type="entry name" value="FAD-bd"/>
</dbReference>